<dbReference type="Gene3D" id="3.40.50.620">
    <property type="entry name" value="HUPs"/>
    <property type="match status" value="1"/>
</dbReference>
<name>M0NB72_9EURY</name>
<dbReference type="InterPro" id="IPR014729">
    <property type="entry name" value="Rossmann-like_a/b/a_fold"/>
</dbReference>
<comment type="caution">
    <text evidence="3">The sequence shown here is derived from an EMBL/GenBank/DDBJ whole genome shotgun (WGS) entry which is preliminary data.</text>
</comment>
<dbReference type="OrthoDB" id="105697at2157"/>
<proteinExistence type="inferred from homology"/>
<dbReference type="SUPFAM" id="SSF52402">
    <property type="entry name" value="Adenine nucleotide alpha hydrolases-like"/>
    <property type="match status" value="1"/>
</dbReference>
<comment type="similarity">
    <text evidence="1">Belongs to the universal stress protein A family.</text>
</comment>
<dbReference type="STRING" id="1227456.C450_04673"/>
<accession>M0NB72</accession>
<dbReference type="PATRIC" id="fig|1227456.3.peg.962"/>
<dbReference type="Pfam" id="PF00582">
    <property type="entry name" value="Usp"/>
    <property type="match status" value="1"/>
</dbReference>
<evidence type="ECO:0000256" key="1">
    <source>
        <dbReference type="ARBA" id="ARBA00008791"/>
    </source>
</evidence>
<dbReference type="InterPro" id="IPR006015">
    <property type="entry name" value="Universal_stress_UspA"/>
</dbReference>
<dbReference type="Proteomes" id="UP000011625">
    <property type="component" value="Unassembled WGS sequence"/>
</dbReference>
<feature type="domain" description="UspA" evidence="2">
    <location>
        <begin position="1"/>
        <end position="144"/>
    </location>
</feature>
<evidence type="ECO:0000313" key="4">
    <source>
        <dbReference type="Proteomes" id="UP000011625"/>
    </source>
</evidence>
<dbReference type="PANTHER" id="PTHR46268:SF6">
    <property type="entry name" value="UNIVERSAL STRESS PROTEIN UP12"/>
    <property type="match status" value="1"/>
</dbReference>
<reference evidence="3 4" key="1">
    <citation type="journal article" date="2014" name="PLoS Genet.">
        <title>Phylogenetically driven sequencing of extremely halophilic archaea reveals strategies for static and dynamic osmo-response.</title>
        <authorList>
            <person name="Becker E.A."/>
            <person name="Seitzer P.M."/>
            <person name="Tritt A."/>
            <person name="Larsen D."/>
            <person name="Krusor M."/>
            <person name="Yao A.I."/>
            <person name="Wu D."/>
            <person name="Madern D."/>
            <person name="Eisen J.A."/>
            <person name="Darling A.E."/>
            <person name="Facciotti M.T."/>
        </authorList>
    </citation>
    <scope>NUCLEOTIDE SEQUENCE [LARGE SCALE GENOMIC DNA]</scope>
    <source>
        <strain evidence="3 4">DSM 8989</strain>
    </source>
</reference>
<evidence type="ECO:0000313" key="3">
    <source>
        <dbReference type="EMBL" id="EMA54818.1"/>
    </source>
</evidence>
<dbReference type="RefSeq" id="WP_005040638.1">
    <property type="nucleotide sequence ID" value="NZ_AOME01000022.1"/>
</dbReference>
<dbReference type="EMBL" id="AOME01000022">
    <property type="protein sequence ID" value="EMA54818.1"/>
    <property type="molecule type" value="Genomic_DNA"/>
</dbReference>
<dbReference type="PANTHER" id="PTHR46268">
    <property type="entry name" value="STRESS RESPONSE PROTEIN NHAX"/>
    <property type="match status" value="1"/>
</dbReference>
<gene>
    <name evidence="3" type="ORF">C450_04673</name>
</gene>
<protein>
    <submittedName>
        <fullName evidence="3">UspA domain-containing protein</fullName>
    </submittedName>
</protein>
<dbReference type="AlphaFoldDB" id="M0NB72"/>
<dbReference type="CDD" id="cd00293">
    <property type="entry name" value="USP-like"/>
    <property type="match status" value="1"/>
</dbReference>
<sequence length="149" mass="16403">MYERILLATDGTAASKNAESHAIDLANTHSAVLHVLFVIDENIYSAYSGDEYVDEAEGPEHGLQELGEETIAHVRSAAEDVDIDVVTDVERGDPVETILNYGDRENVDMVVLGTKHRPAEYRALLGSVTNRVLRLTTRPTVVIKTEVNE</sequence>
<keyword evidence="4" id="KW-1185">Reference proteome</keyword>
<evidence type="ECO:0000259" key="2">
    <source>
        <dbReference type="Pfam" id="PF00582"/>
    </source>
</evidence>
<organism evidence="3 4">
    <name type="scientific">Halococcus salifodinae DSM 8989</name>
    <dbReference type="NCBI Taxonomy" id="1227456"/>
    <lineage>
        <taxon>Archaea</taxon>
        <taxon>Methanobacteriati</taxon>
        <taxon>Methanobacteriota</taxon>
        <taxon>Stenosarchaea group</taxon>
        <taxon>Halobacteria</taxon>
        <taxon>Halobacteriales</taxon>
        <taxon>Halococcaceae</taxon>
        <taxon>Halococcus</taxon>
    </lineage>
</organism>
<dbReference type="PRINTS" id="PR01438">
    <property type="entry name" value="UNVRSLSTRESS"/>
</dbReference>
<dbReference type="InterPro" id="IPR006016">
    <property type="entry name" value="UspA"/>
</dbReference>